<dbReference type="CDD" id="cd06222">
    <property type="entry name" value="RNase_H_like"/>
    <property type="match status" value="1"/>
</dbReference>
<feature type="domain" description="RNase H type-1" evidence="1">
    <location>
        <begin position="2"/>
        <end position="95"/>
    </location>
</feature>
<dbReference type="PANTHER" id="PTHR47723">
    <property type="entry name" value="OS05G0353850 PROTEIN"/>
    <property type="match status" value="1"/>
</dbReference>
<dbReference type="Pfam" id="PF13456">
    <property type="entry name" value="RVT_3"/>
    <property type="match status" value="1"/>
</dbReference>
<gene>
    <name evidence="2" type="ORF">ACH5RR_009250</name>
</gene>
<comment type="caution">
    <text evidence="2">The sequence shown here is derived from an EMBL/GenBank/DDBJ whole genome shotgun (WGS) entry which is preliminary data.</text>
</comment>
<evidence type="ECO:0000259" key="1">
    <source>
        <dbReference type="Pfam" id="PF13456"/>
    </source>
</evidence>
<dbReference type="AlphaFoldDB" id="A0ABD3AFL3"/>
<dbReference type="Proteomes" id="UP001630127">
    <property type="component" value="Unassembled WGS sequence"/>
</dbReference>
<evidence type="ECO:0000313" key="3">
    <source>
        <dbReference type="Proteomes" id="UP001630127"/>
    </source>
</evidence>
<organism evidence="2 3">
    <name type="scientific">Cinchona calisaya</name>
    <dbReference type="NCBI Taxonomy" id="153742"/>
    <lineage>
        <taxon>Eukaryota</taxon>
        <taxon>Viridiplantae</taxon>
        <taxon>Streptophyta</taxon>
        <taxon>Embryophyta</taxon>
        <taxon>Tracheophyta</taxon>
        <taxon>Spermatophyta</taxon>
        <taxon>Magnoliopsida</taxon>
        <taxon>eudicotyledons</taxon>
        <taxon>Gunneridae</taxon>
        <taxon>Pentapetalae</taxon>
        <taxon>asterids</taxon>
        <taxon>lamiids</taxon>
        <taxon>Gentianales</taxon>
        <taxon>Rubiaceae</taxon>
        <taxon>Cinchonoideae</taxon>
        <taxon>Cinchoneae</taxon>
        <taxon>Cinchona</taxon>
    </lineage>
</organism>
<dbReference type="InterPro" id="IPR002156">
    <property type="entry name" value="RNaseH_domain"/>
</dbReference>
<evidence type="ECO:0000313" key="2">
    <source>
        <dbReference type="EMBL" id="KAL3529928.1"/>
    </source>
</evidence>
<protein>
    <recommendedName>
        <fullName evidence="1">RNase H type-1 domain-containing protein</fullName>
    </recommendedName>
</protein>
<dbReference type="InterPro" id="IPR012337">
    <property type="entry name" value="RNaseH-like_sf"/>
</dbReference>
<dbReference type="PANTHER" id="PTHR47723:SF19">
    <property type="entry name" value="POLYNUCLEOTIDYL TRANSFERASE, RIBONUCLEASE H-LIKE SUPERFAMILY PROTEIN"/>
    <property type="match status" value="1"/>
</dbReference>
<proteinExistence type="predicted"/>
<dbReference type="InterPro" id="IPR053151">
    <property type="entry name" value="RNase_H-like"/>
</dbReference>
<reference evidence="2 3" key="1">
    <citation type="submission" date="2024-11" db="EMBL/GenBank/DDBJ databases">
        <title>A near-complete genome assembly of Cinchona calisaya.</title>
        <authorList>
            <person name="Lian D.C."/>
            <person name="Zhao X.W."/>
            <person name="Wei L."/>
        </authorList>
    </citation>
    <scope>NUCLEOTIDE SEQUENCE [LARGE SCALE GENOMIC DNA]</scope>
    <source>
        <tissue evidence="2">Nenye</tissue>
    </source>
</reference>
<accession>A0ABD3AFL3</accession>
<dbReference type="EMBL" id="JBJUIK010000004">
    <property type="protein sequence ID" value="KAL3529928.1"/>
    <property type="molecule type" value="Genomic_DNA"/>
</dbReference>
<dbReference type="SUPFAM" id="SSF53098">
    <property type="entry name" value="Ribonuclease H-like"/>
    <property type="match status" value="1"/>
</dbReference>
<name>A0ABD3AFL3_9GENT</name>
<dbReference type="InterPro" id="IPR036397">
    <property type="entry name" value="RNaseH_sf"/>
</dbReference>
<dbReference type="Gene3D" id="3.30.420.10">
    <property type="entry name" value="Ribonuclease H-like superfamily/Ribonuclease H"/>
    <property type="match status" value="1"/>
</dbReference>
<keyword evidence="3" id="KW-1185">Reference proteome</keyword>
<sequence>MNVDGSHLGSSCLAGIGGIIGDSSGRVSFVFAHHIGVATSLKSNAHTFLQGLQLCHSHSLHGVSIEVNSLIVANMVHGFSKIDFINRHIISMLQNSIGTLLTFPEKLIQLRTPLLN</sequence>
<dbReference type="InterPro" id="IPR044730">
    <property type="entry name" value="RNase_H-like_dom_plant"/>
</dbReference>